<organism evidence="2 3">
    <name type="scientific">Luteolibacter pohnpeiensis</name>
    <dbReference type="NCBI Taxonomy" id="454153"/>
    <lineage>
        <taxon>Bacteria</taxon>
        <taxon>Pseudomonadati</taxon>
        <taxon>Verrucomicrobiota</taxon>
        <taxon>Verrucomicrobiia</taxon>
        <taxon>Verrucomicrobiales</taxon>
        <taxon>Verrucomicrobiaceae</taxon>
        <taxon>Luteolibacter</taxon>
    </lineage>
</organism>
<evidence type="ECO:0000313" key="3">
    <source>
        <dbReference type="Proteomes" id="UP000603141"/>
    </source>
</evidence>
<protein>
    <submittedName>
        <fullName evidence="2">Uncharacterized protein</fullName>
    </submittedName>
</protein>
<evidence type="ECO:0000313" key="2">
    <source>
        <dbReference type="EMBL" id="MBK1884297.1"/>
    </source>
</evidence>
<keyword evidence="1" id="KW-0732">Signal</keyword>
<name>A0A934S8V7_9BACT</name>
<proteinExistence type="predicted"/>
<feature type="signal peptide" evidence="1">
    <location>
        <begin position="1"/>
        <end position="21"/>
    </location>
</feature>
<gene>
    <name evidence="2" type="ORF">JIN85_17895</name>
</gene>
<dbReference type="EMBL" id="JAENIJ010000042">
    <property type="protein sequence ID" value="MBK1884297.1"/>
    <property type="molecule type" value="Genomic_DNA"/>
</dbReference>
<sequence>MTPLFRNVLIVSLISPLPAFAGEIDSKAVIPERQVGDWQFSISAGPAWRQ</sequence>
<dbReference type="AlphaFoldDB" id="A0A934S8V7"/>
<evidence type="ECO:0000256" key="1">
    <source>
        <dbReference type="SAM" id="SignalP"/>
    </source>
</evidence>
<reference evidence="2" key="1">
    <citation type="submission" date="2021-01" db="EMBL/GenBank/DDBJ databases">
        <title>Modified the classification status of verrucomicrobia.</title>
        <authorList>
            <person name="Feng X."/>
        </authorList>
    </citation>
    <scope>NUCLEOTIDE SEQUENCE</scope>
    <source>
        <strain evidence="2">KCTC 22041</strain>
    </source>
</reference>
<comment type="caution">
    <text evidence="2">The sequence shown here is derived from an EMBL/GenBank/DDBJ whole genome shotgun (WGS) entry which is preliminary data.</text>
</comment>
<dbReference type="Proteomes" id="UP000603141">
    <property type="component" value="Unassembled WGS sequence"/>
</dbReference>
<keyword evidence="3" id="KW-1185">Reference proteome</keyword>
<feature type="non-terminal residue" evidence="2">
    <location>
        <position position="50"/>
    </location>
</feature>
<accession>A0A934S8V7</accession>
<feature type="chain" id="PRO_5037782928" evidence="1">
    <location>
        <begin position="22"/>
        <end position="50"/>
    </location>
</feature>